<dbReference type="Gene3D" id="2.40.50.100">
    <property type="match status" value="1"/>
</dbReference>
<dbReference type="Pfam" id="PF25876">
    <property type="entry name" value="HH_MFP_RND"/>
    <property type="match status" value="1"/>
</dbReference>
<dbReference type="InterPro" id="IPR006143">
    <property type="entry name" value="RND_pump_MFP"/>
</dbReference>
<dbReference type="OrthoDB" id="9783047at2"/>
<evidence type="ECO:0000313" key="8">
    <source>
        <dbReference type="EMBL" id="SDL92542.1"/>
    </source>
</evidence>
<evidence type="ECO:0000259" key="6">
    <source>
        <dbReference type="Pfam" id="PF25944"/>
    </source>
</evidence>
<dbReference type="InterPro" id="IPR058625">
    <property type="entry name" value="MdtA-like_BSH"/>
</dbReference>
<feature type="domain" description="Multidrug resistance protein MdtA-like barrel-sandwich hybrid" evidence="5">
    <location>
        <begin position="90"/>
        <end position="230"/>
    </location>
</feature>
<dbReference type="Gene3D" id="2.40.420.20">
    <property type="match status" value="1"/>
</dbReference>
<evidence type="ECO:0000256" key="2">
    <source>
        <dbReference type="ARBA" id="ARBA00009477"/>
    </source>
</evidence>
<feature type="domain" description="Multidrug resistance protein MdtA-like C-terminal permuted SH3" evidence="7">
    <location>
        <begin position="332"/>
        <end position="394"/>
    </location>
</feature>
<sequence>MNFATRERLRSSRAPRGARPFLRTADDAWRAPALALLAALALAGCGRSTGQDAPAAARAAPPEVGVVTLQPETQRLSTELPGRTSASLHAEIRPQVGGIVQKRLFTEGSEVRAGQVLYQLDAAGFEVALAAAEAQLARARTTLASARSNARRNAELVKIDAISRQVADDSQAAAAQAESEVAVATAAVRAARINLGYTRITAPIAGRTGTSTVTPGALVTANQAAALTTVTQTDPLYVDITQSSTELLRLKGELASGRLQPAPGGARGEARVAIRLDDGSTYAHAGRLQFSGVQVNPGTGAVTLRAVVPNPDGLLMPGMYVRAVLDTGVNPQALLVPQQSVTRDAAGNPSVLVVAPDDTVQQRRIATGAAVGNRWEVLSGLAAGERVLVDGAQRARPGERVRPVPWSPRPAPAASAAPGGAAASTAPPDASAAASPAAAGAAASAAPAAPTPAPAR</sequence>
<feature type="domain" description="Multidrug resistance protein MdtA-like beta-barrel" evidence="6">
    <location>
        <begin position="235"/>
        <end position="328"/>
    </location>
</feature>
<feature type="region of interest" description="Disordered" evidence="3">
    <location>
        <begin position="394"/>
        <end position="456"/>
    </location>
</feature>
<dbReference type="GO" id="GO:0005886">
    <property type="term" value="C:plasma membrane"/>
    <property type="evidence" value="ECO:0007669"/>
    <property type="project" value="UniProtKB-SubCell"/>
</dbReference>
<dbReference type="InterPro" id="IPR058626">
    <property type="entry name" value="MdtA-like_b-barrel"/>
</dbReference>
<dbReference type="Pfam" id="PF25917">
    <property type="entry name" value="BSH_RND"/>
    <property type="match status" value="1"/>
</dbReference>
<gene>
    <name evidence="8" type="ORF">SAMN05428957_101135</name>
</gene>
<evidence type="ECO:0000259" key="7">
    <source>
        <dbReference type="Pfam" id="PF25967"/>
    </source>
</evidence>
<dbReference type="PANTHER" id="PTHR30158">
    <property type="entry name" value="ACRA/E-RELATED COMPONENT OF DRUG EFFLUX TRANSPORTER"/>
    <property type="match status" value="1"/>
</dbReference>
<evidence type="ECO:0000256" key="3">
    <source>
        <dbReference type="SAM" id="MobiDB-lite"/>
    </source>
</evidence>
<dbReference type="Proteomes" id="UP000198552">
    <property type="component" value="Unassembled WGS sequence"/>
</dbReference>
<dbReference type="Gene3D" id="2.40.30.170">
    <property type="match status" value="1"/>
</dbReference>
<dbReference type="EMBL" id="FNHP01000001">
    <property type="protein sequence ID" value="SDL92542.1"/>
    <property type="molecule type" value="Genomic_DNA"/>
</dbReference>
<comment type="similarity">
    <text evidence="2">Belongs to the membrane fusion protein (MFP) (TC 8.A.1) family.</text>
</comment>
<accession>A0A1G9P0Z6</accession>
<protein>
    <submittedName>
        <fullName evidence="8">Membrane fusion protein, multidrug efflux system</fullName>
    </submittedName>
</protein>
<dbReference type="Gene3D" id="1.10.287.470">
    <property type="entry name" value="Helix hairpin bin"/>
    <property type="match status" value="1"/>
</dbReference>
<dbReference type="RefSeq" id="WP_091565427.1">
    <property type="nucleotide sequence ID" value="NZ_FNHP01000001.1"/>
</dbReference>
<evidence type="ECO:0000256" key="1">
    <source>
        <dbReference type="ARBA" id="ARBA00004196"/>
    </source>
</evidence>
<name>A0A1G9P0Z6_9BURK</name>
<evidence type="ECO:0000313" key="9">
    <source>
        <dbReference type="Proteomes" id="UP000198552"/>
    </source>
</evidence>
<dbReference type="AlphaFoldDB" id="A0A1G9P0Z6"/>
<dbReference type="SUPFAM" id="SSF111369">
    <property type="entry name" value="HlyD-like secretion proteins"/>
    <property type="match status" value="1"/>
</dbReference>
<dbReference type="InterPro" id="IPR058624">
    <property type="entry name" value="MdtA-like_HH"/>
</dbReference>
<proteinExistence type="inferred from homology"/>
<comment type="subcellular location">
    <subcellularLocation>
        <location evidence="1">Cell envelope</location>
    </subcellularLocation>
</comment>
<dbReference type="GO" id="GO:0046677">
    <property type="term" value="P:response to antibiotic"/>
    <property type="evidence" value="ECO:0007669"/>
    <property type="project" value="TreeGrafter"/>
</dbReference>
<evidence type="ECO:0000259" key="4">
    <source>
        <dbReference type="Pfam" id="PF25876"/>
    </source>
</evidence>
<keyword evidence="9" id="KW-1185">Reference proteome</keyword>
<dbReference type="STRING" id="1527607.SAMN05428957_101135"/>
<dbReference type="Pfam" id="PF25944">
    <property type="entry name" value="Beta-barrel_RND"/>
    <property type="match status" value="1"/>
</dbReference>
<feature type="compositionally biased region" description="Low complexity" evidence="3">
    <location>
        <begin position="412"/>
        <end position="448"/>
    </location>
</feature>
<reference evidence="9" key="1">
    <citation type="submission" date="2016-10" db="EMBL/GenBank/DDBJ databases">
        <authorList>
            <person name="Varghese N."/>
            <person name="Submissions S."/>
        </authorList>
    </citation>
    <scope>NUCLEOTIDE SEQUENCE [LARGE SCALE GENOMIC DNA]</scope>
    <source>
        <strain evidence="9">EPL6</strain>
    </source>
</reference>
<dbReference type="FunFam" id="2.40.420.20:FF:000001">
    <property type="entry name" value="Efflux RND transporter periplasmic adaptor subunit"/>
    <property type="match status" value="1"/>
</dbReference>
<dbReference type="InterPro" id="IPR058627">
    <property type="entry name" value="MdtA-like_C"/>
</dbReference>
<organism evidence="8 9">
    <name type="scientific">Oryzisolibacter propanilivorax</name>
    <dbReference type="NCBI Taxonomy" id="1527607"/>
    <lineage>
        <taxon>Bacteria</taxon>
        <taxon>Pseudomonadati</taxon>
        <taxon>Pseudomonadota</taxon>
        <taxon>Betaproteobacteria</taxon>
        <taxon>Burkholderiales</taxon>
        <taxon>Comamonadaceae</taxon>
        <taxon>Oryzisolibacter</taxon>
    </lineage>
</organism>
<evidence type="ECO:0000259" key="5">
    <source>
        <dbReference type="Pfam" id="PF25917"/>
    </source>
</evidence>
<dbReference type="PANTHER" id="PTHR30158:SF3">
    <property type="entry name" value="MULTIDRUG EFFLUX PUMP SUBUNIT ACRA-RELATED"/>
    <property type="match status" value="1"/>
</dbReference>
<feature type="domain" description="Multidrug resistance protein MdtA-like alpha-helical hairpin" evidence="4">
    <location>
        <begin position="129"/>
        <end position="198"/>
    </location>
</feature>
<dbReference type="Pfam" id="PF25967">
    <property type="entry name" value="RND-MFP_C"/>
    <property type="match status" value="1"/>
</dbReference>
<dbReference type="GO" id="GO:0022857">
    <property type="term" value="F:transmembrane transporter activity"/>
    <property type="evidence" value="ECO:0007669"/>
    <property type="project" value="InterPro"/>
</dbReference>
<dbReference type="NCBIfam" id="TIGR01730">
    <property type="entry name" value="RND_mfp"/>
    <property type="match status" value="1"/>
</dbReference>